<comment type="caution">
    <text evidence="2">The sequence shown here is derived from an EMBL/GenBank/DDBJ whole genome shotgun (WGS) entry which is preliminary data.</text>
</comment>
<feature type="region of interest" description="Disordered" evidence="1">
    <location>
        <begin position="91"/>
        <end position="110"/>
    </location>
</feature>
<reference evidence="2 3" key="1">
    <citation type="submission" date="2016-07" db="EMBL/GenBank/DDBJ databases">
        <title>Draft genome sequence of Methyloligella halotolerans C2T (VKM B-2706T=CCUG 61687T=DSM 25045T), a halotolerant polyhydroxybutyrate accumulating methylotroph.</title>
        <authorList>
            <person name="Vasilenko O.V."/>
            <person name="Doronina N.V."/>
            <person name="Poroshina M.N."/>
            <person name="Tarlachkov S.V."/>
            <person name="Trotsenko Y.A."/>
        </authorList>
    </citation>
    <scope>NUCLEOTIDE SEQUENCE [LARGE SCALE GENOMIC DNA]</scope>
    <source>
        <strain evidence="2 3">VKM B-2706</strain>
    </source>
</reference>
<dbReference type="Proteomes" id="UP000095087">
    <property type="component" value="Unassembled WGS sequence"/>
</dbReference>
<proteinExistence type="predicted"/>
<sequence>MAKEKKKLPVVDSESVRDVYADTVVSTGFFNGTCVVTLGATRYVPERTNEAPQEGAVPSVYVTAKLAITPSAAVELVSILGNMFKTLSHAEKATQKTAGEMKPSETGSKH</sequence>
<gene>
    <name evidence="2" type="ORF">A7A08_03160</name>
</gene>
<organism evidence="2 3">
    <name type="scientific">Methyloligella halotolerans</name>
    <dbReference type="NCBI Taxonomy" id="1177755"/>
    <lineage>
        <taxon>Bacteria</taxon>
        <taxon>Pseudomonadati</taxon>
        <taxon>Pseudomonadota</taxon>
        <taxon>Alphaproteobacteria</taxon>
        <taxon>Hyphomicrobiales</taxon>
        <taxon>Hyphomicrobiaceae</taxon>
        <taxon>Methyloligella</taxon>
    </lineage>
</organism>
<accession>A0A1E2RV55</accession>
<dbReference type="STRING" id="1177755.A7A08_03160"/>
<dbReference type="EMBL" id="MASI01000013">
    <property type="protein sequence ID" value="ODA65929.1"/>
    <property type="molecule type" value="Genomic_DNA"/>
</dbReference>
<dbReference type="AlphaFoldDB" id="A0A1E2RV55"/>
<dbReference type="RefSeq" id="WP_069096280.1">
    <property type="nucleotide sequence ID" value="NZ_MASI01000013.1"/>
</dbReference>
<keyword evidence="3" id="KW-1185">Reference proteome</keyword>
<evidence type="ECO:0000313" key="3">
    <source>
        <dbReference type="Proteomes" id="UP000095087"/>
    </source>
</evidence>
<name>A0A1E2RV55_9HYPH</name>
<evidence type="ECO:0000256" key="1">
    <source>
        <dbReference type="SAM" id="MobiDB-lite"/>
    </source>
</evidence>
<protein>
    <submittedName>
        <fullName evidence="2">Uncharacterized protein</fullName>
    </submittedName>
</protein>
<dbReference type="OrthoDB" id="8460090at2"/>
<evidence type="ECO:0000313" key="2">
    <source>
        <dbReference type="EMBL" id="ODA65929.1"/>
    </source>
</evidence>